<accession>A0ABM8B525</accession>
<dbReference type="RefSeq" id="WP_281761254.1">
    <property type="nucleotide sequence ID" value="NZ_AP026709.1"/>
</dbReference>
<dbReference type="PROSITE" id="PS51898">
    <property type="entry name" value="TYR_RECOMBINASE"/>
    <property type="match status" value="1"/>
</dbReference>
<dbReference type="InterPro" id="IPR050090">
    <property type="entry name" value="Tyrosine_recombinase_XerCD"/>
</dbReference>
<evidence type="ECO:0000313" key="3">
    <source>
        <dbReference type="EMBL" id="BDQ38760.1"/>
    </source>
</evidence>
<keyword evidence="4" id="KW-1185">Reference proteome</keyword>
<dbReference type="EMBL" id="AP026709">
    <property type="protein sequence ID" value="BDQ38760.1"/>
    <property type="molecule type" value="Genomic_DNA"/>
</dbReference>
<evidence type="ECO:0000256" key="1">
    <source>
        <dbReference type="ARBA" id="ARBA00023172"/>
    </source>
</evidence>
<dbReference type="InterPro" id="IPR013762">
    <property type="entry name" value="Integrase-like_cat_sf"/>
</dbReference>
<sequence length="205" mass="23361">MKNYRITRDMFFSESQAKRLPTICQRKARGQPDRTKRLWLIRHMVVLLALGSGLRVSELAALCIGDLFLVNAENYLIVQYGKGGKRRDVYLDKQLTSQLRQFIKRKEKWQEPTSLDAPLFSGRGGNHYTTTALNLSFKQALKAAKLPAHYSIHSCRHTYATMLLAKTNNLRFVQKQLGHASINMTAHYADVLPEMNQALANAILD</sequence>
<dbReference type="InterPro" id="IPR011010">
    <property type="entry name" value="DNA_brk_join_enz"/>
</dbReference>
<dbReference type="Proteomes" id="UP001317742">
    <property type="component" value="Chromosome"/>
</dbReference>
<name>A0ABM8B525_9BACT</name>
<evidence type="ECO:0000313" key="4">
    <source>
        <dbReference type="Proteomes" id="UP001317742"/>
    </source>
</evidence>
<keyword evidence="1" id="KW-0233">DNA recombination</keyword>
<proteinExistence type="predicted"/>
<evidence type="ECO:0000259" key="2">
    <source>
        <dbReference type="PROSITE" id="PS51898"/>
    </source>
</evidence>
<feature type="domain" description="Tyr recombinase" evidence="2">
    <location>
        <begin position="7"/>
        <end position="201"/>
    </location>
</feature>
<dbReference type="InterPro" id="IPR002104">
    <property type="entry name" value="Integrase_catalytic"/>
</dbReference>
<protein>
    <recommendedName>
        <fullName evidence="2">Tyr recombinase domain-containing protein</fullName>
    </recommendedName>
</protein>
<dbReference type="Pfam" id="PF00589">
    <property type="entry name" value="Phage_integrase"/>
    <property type="match status" value="1"/>
</dbReference>
<dbReference type="Gene3D" id="1.10.443.10">
    <property type="entry name" value="Intergrase catalytic core"/>
    <property type="match status" value="1"/>
</dbReference>
<dbReference type="SUPFAM" id="SSF56349">
    <property type="entry name" value="DNA breaking-rejoining enzymes"/>
    <property type="match status" value="1"/>
</dbReference>
<gene>
    <name evidence="3" type="ORF">SYK_31200</name>
</gene>
<dbReference type="CDD" id="cd00397">
    <property type="entry name" value="DNA_BRE_C"/>
    <property type="match status" value="1"/>
</dbReference>
<dbReference type="PANTHER" id="PTHR30349">
    <property type="entry name" value="PHAGE INTEGRASE-RELATED"/>
    <property type="match status" value="1"/>
</dbReference>
<reference evidence="3 4" key="1">
    <citation type="submission" date="2022-08" db="EMBL/GenBank/DDBJ databases">
        <title>Genome Sequence of the sulphate-reducing bacterium, Pseudodesulfovibrio sp. SYK.</title>
        <authorList>
            <person name="Kondo R."/>
            <person name="Kataoka T."/>
        </authorList>
    </citation>
    <scope>NUCLEOTIDE SEQUENCE [LARGE SCALE GENOMIC DNA]</scope>
    <source>
        <strain evidence="3 4">SYK</strain>
    </source>
</reference>
<organism evidence="3 4">
    <name type="scientific">Pseudodesulfovibrio nedwellii</name>
    <dbReference type="NCBI Taxonomy" id="2973072"/>
    <lineage>
        <taxon>Bacteria</taxon>
        <taxon>Pseudomonadati</taxon>
        <taxon>Thermodesulfobacteriota</taxon>
        <taxon>Desulfovibrionia</taxon>
        <taxon>Desulfovibrionales</taxon>
        <taxon>Desulfovibrionaceae</taxon>
    </lineage>
</organism>
<dbReference type="PANTHER" id="PTHR30349:SF64">
    <property type="entry name" value="PROPHAGE INTEGRASE INTD-RELATED"/>
    <property type="match status" value="1"/>
</dbReference>